<gene>
    <name evidence="1" type="ORF">E0D97_16775</name>
</gene>
<reference evidence="1 2" key="1">
    <citation type="journal article" date="2015" name="Antonie Van Leeuwenhoek">
        <title>Oricola cellulosilytica gen. nov., sp. nov., a cellulose-degrading bacterium of the family Phyllobacteriaceae isolated from surface seashore water, and emended descriptions of Mesorhizobium loti and Phyllobacterium myrsinacearum.</title>
        <authorList>
            <person name="Hameed A."/>
            <person name="Shahina M."/>
            <person name="Lai W.A."/>
            <person name="Lin S.Y."/>
            <person name="Young L.S."/>
            <person name="Liu Y.C."/>
            <person name="Hsu Y.H."/>
            <person name="Young C.C."/>
        </authorList>
    </citation>
    <scope>NUCLEOTIDE SEQUENCE [LARGE SCALE GENOMIC DNA]</scope>
    <source>
        <strain evidence="1 2">KCTC 52183</strain>
    </source>
</reference>
<proteinExistence type="predicted"/>
<name>A0A4R0P3P8_9HYPH</name>
<protein>
    <recommendedName>
        <fullName evidence="3">Spy/CpxP family protein refolding chaperone</fullName>
    </recommendedName>
</protein>
<accession>A0A4R0P3P8</accession>
<dbReference type="Proteomes" id="UP000291301">
    <property type="component" value="Unassembled WGS sequence"/>
</dbReference>
<dbReference type="EMBL" id="SJST01000009">
    <property type="protein sequence ID" value="TCD11451.1"/>
    <property type="molecule type" value="Genomic_DNA"/>
</dbReference>
<evidence type="ECO:0008006" key="3">
    <source>
        <dbReference type="Google" id="ProtNLM"/>
    </source>
</evidence>
<organism evidence="1 2">
    <name type="scientific">Oricola cellulosilytica</name>
    <dbReference type="NCBI Taxonomy" id="1429082"/>
    <lineage>
        <taxon>Bacteria</taxon>
        <taxon>Pseudomonadati</taxon>
        <taxon>Pseudomonadota</taxon>
        <taxon>Alphaproteobacteria</taxon>
        <taxon>Hyphomicrobiales</taxon>
        <taxon>Ahrensiaceae</taxon>
        <taxon>Oricola</taxon>
    </lineage>
</organism>
<evidence type="ECO:0000313" key="2">
    <source>
        <dbReference type="Proteomes" id="UP000291301"/>
    </source>
</evidence>
<dbReference type="Pfam" id="PF07813">
    <property type="entry name" value="LTXXQ"/>
    <property type="match status" value="1"/>
</dbReference>
<dbReference type="InterPro" id="IPR012899">
    <property type="entry name" value="LTXXQ"/>
</dbReference>
<dbReference type="AlphaFoldDB" id="A0A4R0P3P8"/>
<dbReference type="OrthoDB" id="7283650at2"/>
<evidence type="ECO:0000313" key="1">
    <source>
        <dbReference type="EMBL" id="TCD11451.1"/>
    </source>
</evidence>
<dbReference type="GO" id="GO:0042597">
    <property type="term" value="C:periplasmic space"/>
    <property type="evidence" value="ECO:0007669"/>
    <property type="project" value="InterPro"/>
</dbReference>
<keyword evidence="2" id="KW-1185">Reference proteome</keyword>
<sequence>MYGGIEARLAFLKTELKITAEQSDAWDETAKTVSESLESHTKTMRDMFRQLQDGTYLKSGLPARLEFQEKHMSAQLEEIKKVRVSVETLYAVLDDDQKKAADELVLPMMGMGMMGAGPGMFGPGMYGPGYGPGMMYR</sequence>
<comment type="caution">
    <text evidence="1">The sequence shown here is derived from an EMBL/GenBank/DDBJ whole genome shotgun (WGS) entry which is preliminary data.</text>
</comment>